<evidence type="ECO:0000313" key="2">
    <source>
        <dbReference type="EMBL" id="KAK3266851.1"/>
    </source>
</evidence>
<sequence length="83" mass="8771">FKYLAELNVKKQNDGTLAQPTNSTTSFEKPAVPSDAKKPDKGAAPAAAPGGEVFTIQGPSKQRTKGKKKFFSKSKLTSACSVI</sequence>
<gene>
    <name evidence="2" type="ORF">CYMTET_24554</name>
</gene>
<organism evidence="2 3">
    <name type="scientific">Cymbomonas tetramitiformis</name>
    <dbReference type="NCBI Taxonomy" id="36881"/>
    <lineage>
        <taxon>Eukaryota</taxon>
        <taxon>Viridiplantae</taxon>
        <taxon>Chlorophyta</taxon>
        <taxon>Pyramimonadophyceae</taxon>
        <taxon>Pyramimonadales</taxon>
        <taxon>Pyramimonadaceae</taxon>
        <taxon>Cymbomonas</taxon>
    </lineage>
</organism>
<reference evidence="2 3" key="1">
    <citation type="journal article" date="2015" name="Genome Biol. Evol.">
        <title>Comparative Genomics of a Bacterivorous Green Alga Reveals Evolutionary Causalities and Consequences of Phago-Mixotrophic Mode of Nutrition.</title>
        <authorList>
            <person name="Burns J.A."/>
            <person name="Paasch A."/>
            <person name="Narechania A."/>
            <person name="Kim E."/>
        </authorList>
    </citation>
    <scope>NUCLEOTIDE SEQUENCE [LARGE SCALE GENOMIC DNA]</scope>
    <source>
        <strain evidence="2 3">PLY_AMNH</strain>
    </source>
</reference>
<evidence type="ECO:0000313" key="3">
    <source>
        <dbReference type="Proteomes" id="UP001190700"/>
    </source>
</evidence>
<proteinExistence type="predicted"/>
<feature type="compositionally biased region" description="Polar residues" evidence="1">
    <location>
        <begin position="14"/>
        <end position="27"/>
    </location>
</feature>
<accession>A0AAE0KZU8</accession>
<keyword evidence="3" id="KW-1185">Reference proteome</keyword>
<name>A0AAE0KZU8_9CHLO</name>
<protein>
    <submittedName>
        <fullName evidence="2">Uncharacterized protein</fullName>
    </submittedName>
</protein>
<dbReference type="EMBL" id="LGRX02012793">
    <property type="protein sequence ID" value="KAK3266851.1"/>
    <property type="molecule type" value="Genomic_DNA"/>
</dbReference>
<evidence type="ECO:0000256" key="1">
    <source>
        <dbReference type="SAM" id="MobiDB-lite"/>
    </source>
</evidence>
<dbReference type="AlphaFoldDB" id="A0AAE0KZU8"/>
<feature type="region of interest" description="Disordered" evidence="1">
    <location>
        <begin position="13"/>
        <end position="69"/>
    </location>
</feature>
<comment type="caution">
    <text evidence="2">The sequence shown here is derived from an EMBL/GenBank/DDBJ whole genome shotgun (WGS) entry which is preliminary data.</text>
</comment>
<feature type="non-terminal residue" evidence="2">
    <location>
        <position position="1"/>
    </location>
</feature>
<dbReference type="Proteomes" id="UP001190700">
    <property type="component" value="Unassembled WGS sequence"/>
</dbReference>
<feature type="compositionally biased region" description="Low complexity" evidence="1">
    <location>
        <begin position="42"/>
        <end position="51"/>
    </location>
</feature>